<organism evidence="1 2">
    <name type="scientific">Pseudolactococcus raffinolactis</name>
    <dbReference type="NCBI Taxonomy" id="1366"/>
    <lineage>
        <taxon>Bacteria</taxon>
        <taxon>Bacillati</taxon>
        <taxon>Bacillota</taxon>
        <taxon>Bacilli</taxon>
        <taxon>Lactobacillales</taxon>
        <taxon>Streptococcaceae</taxon>
        <taxon>Pseudolactococcus</taxon>
    </lineage>
</organism>
<evidence type="ECO:0000313" key="1">
    <source>
        <dbReference type="EMBL" id="QIW58120.1"/>
    </source>
</evidence>
<proteinExistence type="predicted"/>
<accession>A0AAE6YLB4</accession>
<name>A0AAE6YLB4_9LACT</name>
<dbReference type="Proteomes" id="UP000501558">
    <property type="component" value="Chromosome"/>
</dbReference>
<sequence length="31" mass="3641">MNLQLKLSAYHAHNKNHQNRHVLTIPCVEKC</sequence>
<dbReference type="AlphaFoldDB" id="A0AAE6YLB4"/>
<keyword evidence="2" id="KW-1185">Reference proteome</keyword>
<protein>
    <submittedName>
        <fullName evidence="1">Uncharacterized protein</fullName>
    </submittedName>
</protein>
<gene>
    <name evidence="1" type="ORF">GU334_04030</name>
</gene>
<reference evidence="1 2" key="1">
    <citation type="submission" date="2019-12" db="EMBL/GenBank/DDBJ databases">
        <title>Whole genome sequences of Lactococcus raffinolactis strains isolated from sewage.</title>
        <authorList>
            <person name="Ybazeta G."/>
            <person name="Ross M."/>
            <person name="Brabant-Kirwan D."/>
            <person name="Saleh M."/>
            <person name="Dillon J.A."/>
            <person name="Splinter K."/>
            <person name="Nokhbeh R."/>
        </authorList>
    </citation>
    <scope>NUCLEOTIDE SEQUENCE [LARGE SCALE GENOMIC DNA]</scope>
    <source>
        <strain evidence="1 2">Lr_19_14</strain>
    </source>
</reference>
<evidence type="ECO:0000313" key="2">
    <source>
        <dbReference type="Proteomes" id="UP000501558"/>
    </source>
</evidence>
<dbReference type="EMBL" id="CP047628">
    <property type="protein sequence ID" value="QIW58120.1"/>
    <property type="molecule type" value="Genomic_DNA"/>
</dbReference>